<dbReference type="GeneID" id="5896091"/>
<dbReference type="eggNOG" id="KOG4441">
    <property type="taxonomic scope" value="Eukaryota"/>
</dbReference>
<protein>
    <submittedName>
        <fullName evidence="4">Uncharacterized protein</fullName>
    </submittedName>
</protein>
<evidence type="ECO:0000313" key="5">
    <source>
        <dbReference type="Proteomes" id="UP000001357"/>
    </source>
</evidence>
<dbReference type="SMART" id="SM00612">
    <property type="entry name" value="Kelch"/>
    <property type="match status" value="4"/>
</dbReference>
<dbReference type="RefSeq" id="XP_001750859.1">
    <property type="nucleotide sequence ID" value="XM_001750807.1"/>
</dbReference>
<proteinExistence type="predicted"/>
<dbReference type="InterPro" id="IPR006652">
    <property type="entry name" value="Kelch_1"/>
</dbReference>
<sequence length="397" mass="42145">MPKLLRLLTVAALLCVRPFVFTNAANTPPSDQFRFSLDESGNLHINGTVSPPGKILLNGVDVLAQLAALSAYANNTTHTLAALQTQVNAQAQQLAQLMPTPITATTACVIGGYDSTTNLSSVRCTDGQTWRDGPSLPHPRWRAAAVTHNDRIVLLGGLTPQQDSSHTPTLVLASRTGGWTTGLVPDLPQQRYDFAAAVLAERIWVVGGRISGVPTATVLSWGPGEANWRSEPSLLQPLFGHMTVAHNNTLFVIGGYNHDHAASRQVLTRPPLPTGAPWSLGPSLNTSRAFGAAAVFDNTVFVLGGENHIQTLAGSFEQLTPVGWSLFSYEFSSVGLTHFGAAAIQGSLWIFFGISHFPGINIIGGETAVLDLAGGVWRNLGPTDDSRAGFALATTTW</sequence>
<feature type="chain" id="PRO_5002744978" evidence="3">
    <location>
        <begin position="25"/>
        <end position="397"/>
    </location>
</feature>
<dbReference type="InParanoid" id="A9VDQ8"/>
<dbReference type="PANTHER" id="PTHR46260:SF3">
    <property type="entry name" value="RING-TYPE DOMAIN-CONTAINING PROTEIN"/>
    <property type="match status" value="1"/>
</dbReference>
<keyword evidence="1" id="KW-0880">Kelch repeat</keyword>
<accession>A9VDQ8</accession>
<dbReference type="PANTHER" id="PTHR46260">
    <property type="entry name" value="RING-TYPE DOMAIN-CONTAINING PROTEIN"/>
    <property type="match status" value="1"/>
</dbReference>
<evidence type="ECO:0000256" key="3">
    <source>
        <dbReference type="SAM" id="SignalP"/>
    </source>
</evidence>
<dbReference type="Proteomes" id="UP000001357">
    <property type="component" value="Unassembled WGS sequence"/>
</dbReference>
<dbReference type="KEGG" id="mbr:MONBRDRAFT_30352"/>
<dbReference type="InterPro" id="IPR015915">
    <property type="entry name" value="Kelch-typ_b-propeller"/>
</dbReference>
<dbReference type="Pfam" id="PF01344">
    <property type="entry name" value="Kelch_1"/>
    <property type="match status" value="1"/>
</dbReference>
<dbReference type="SUPFAM" id="SSF117281">
    <property type="entry name" value="Kelch motif"/>
    <property type="match status" value="1"/>
</dbReference>
<dbReference type="STRING" id="81824.A9VDQ8"/>
<dbReference type="Gene3D" id="2.120.10.80">
    <property type="entry name" value="Kelch-type beta propeller"/>
    <property type="match status" value="2"/>
</dbReference>
<evidence type="ECO:0000313" key="4">
    <source>
        <dbReference type="EMBL" id="EDQ84363.1"/>
    </source>
</evidence>
<organism evidence="4 5">
    <name type="scientific">Monosiga brevicollis</name>
    <name type="common">Choanoflagellate</name>
    <dbReference type="NCBI Taxonomy" id="81824"/>
    <lineage>
        <taxon>Eukaryota</taxon>
        <taxon>Choanoflagellata</taxon>
        <taxon>Craspedida</taxon>
        <taxon>Salpingoecidae</taxon>
        <taxon>Monosiga</taxon>
    </lineage>
</organism>
<feature type="signal peptide" evidence="3">
    <location>
        <begin position="1"/>
        <end position="24"/>
    </location>
</feature>
<keyword evidence="3" id="KW-0732">Signal</keyword>
<dbReference type="AlphaFoldDB" id="A9VDQ8"/>
<dbReference type="InterPro" id="IPR051746">
    <property type="entry name" value="Kelch_domain_containing_8"/>
</dbReference>
<keyword evidence="2" id="KW-0677">Repeat</keyword>
<evidence type="ECO:0000256" key="1">
    <source>
        <dbReference type="ARBA" id="ARBA00022441"/>
    </source>
</evidence>
<dbReference type="EMBL" id="CH991589">
    <property type="protein sequence ID" value="EDQ84363.1"/>
    <property type="molecule type" value="Genomic_DNA"/>
</dbReference>
<gene>
    <name evidence="4" type="ORF">MONBRDRAFT_30352</name>
</gene>
<reference evidence="4 5" key="1">
    <citation type="journal article" date="2008" name="Nature">
        <title>The genome of the choanoflagellate Monosiga brevicollis and the origin of metazoans.</title>
        <authorList>
            <consortium name="JGI Sequencing"/>
            <person name="King N."/>
            <person name="Westbrook M.J."/>
            <person name="Young S.L."/>
            <person name="Kuo A."/>
            <person name="Abedin M."/>
            <person name="Chapman J."/>
            <person name="Fairclough S."/>
            <person name="Hellsten U."/>
            <person name="Isogai Y."/>
            <person name="Letunic I."/>
            <person name="Marr M."/>
            <person name="Pincus D."/>
            <person name="Putnam N."/>
            <person name="Rokas A."/>
            <person name="Wright K.J."/>
            <person name="Zuzow R."/>
            <person name="Dirks W."/>
            <person name="Good M."/>
            <person name="Goodstein D."/>
            <person name="Lemons D."/>
            <person name="Li W."/>
            <person name="Lyons J.B."/>
            <person name="Morris A."/>
            <person name="Nichols S."/>
            <person name="Richter D.J."/>
            <person name="Salamov A."/>
            <person name="Bork P."/>
            <person name="Lim W.A."/>
            <person name="Manning G."/>
            <person name="Miller W.T."/>
            <person name="McGinnis W."/>
            <person name="Shapiro H."/>
            <person name="Tjian R."/>
            <person name="Grigoriev I.V."/>
            <person name="Rokhsar D."/>
        </authorList>
    </citation>
    <scope>NUCLEOTIDE SEQUENCE [LARGE SCALE GENOMIC DNA]</scope>
    <source>
        <strain evidence="5">MX1 / ATCC 50154</strain>
    </source>
</reference>
<evidence type="ECO:0000256" key="2">
    <source>
        <dbReference type="ARBA" id="ARBA00022737"/>
    </source>
</evidence>
<keyword evidence="5" id="KW-1185">Reference proteome</keyword>
<name>A9VDQ8_MONBE</name>